<dbReference type="InterPro" id="IPR000477">
    <property type="entry name" value="RT_dom"/>
</dbReference>
<dbReference type="GO" id="GO:0004523">
    <property type="term" value="F:RNA-DNA hybrid ribonuclease activity"/>
    <property type="evidence" value="ECO:0007669"/>
    <property type="project" value="UniProtKB-EC"/>
</dbReference>
<accession>A0A8C9YCJ3</accession>
<evidence type="ECO:0000313" key="6">
    <source>
        <dbReference type="Ensembl" id="ENSSLUP00000023428.1"/>
    </source>
</evidence>
<evidence type="ECO:0000259" key="5">
    <source>
        <dbReference type="PROSITE" id="PS50878"/>
    </source>
</evidence>
<evidence type="ECO:0000313" key="7">
    <source>
        <dbReference type="Proteomes" id="UP000694568"/>
    </source>
</evidence>
<name>A0A8C9YCJ3_SANLU</name>
<reference evidence="6" key="2">
    <citation type="submission" date="2025-09" db="UniProtKB">
        <authorList>
            <consortium name="Ensembl"/>
        </authorList>
    </citation>
    <scope>IDENTIFICATION</scope>
</reference>
<dbReference type="GO" id="GO:0004190">
    <property type="term" value="F:aspartic-type endopeptidase activity"/>
    <property type="evidence" value="ECO:0007669"/>
    <property type="project" value="InterPro"/>
</dbReference>
<dbReference type="InterPro" id="IPR043128">
    <property type="entry name" value="Rev_trsase/Diguanyl_cyclase"/>
</dbReference>
<dbReference type="GeneTree" id="ENSGT00940000163417"/>
<evidence type="ECO:0000259" key="4">
    <source>
        <dbReference type="PROSITE" id="PS50175"/>
    </source>
</evidence>
<dbReference type="Gene3D" id="3.10.10.10">
    <property type="entry name" value="HIV Type 1 Reverse Transcriptase, subunit A, domain 1"/>
    <property type="match status" value="1"/>
</dbReference>
<dbReference type="PANTHER" id="PTHR33064:SF37">
    <property type="entry name" value="RIBONUCLEASE H"/>
    <property type="match status" value="1"/>
</dbReference>
<dbReference type="Ensembl" id="ENSSLUT00000024198.1">
    <property type="protein sequence ID" value="ENSSLUP00000023428.1"/>
    <property type="gene ID" value="ENSSLUG00000010756.1"/>
</dbReference>
<feature type="domain" description="Reverse transcriptase" evidence="5">
    <location>
        <begin position="204"/>
        <end position="406"/>
    </location>
</feature>
<dbReference type="InterPro" id="IPR001969">
    <property type="entry name" value="Aspartic_peptidase_AS"/>
</dbReference>
<keyword evidence="3" id="KW-0378">Hydrolase</keyword>
<dbReference type="PANTHER" id="PTHR33064">
    <property type="entry name" value="POL PROTEIN"/>
    <property type="match status" value="1"/>
</dbReference>
<keyword evidence="7" id="KW-1185">Reference proteome</keyword>
<comment type="similarity">
    <text evidence="1">Belongs to the beta type-B retroviral polymerase family. HERV class-II K(HML-2) pol subfamily.</text>
</comment>
<dbReference type="PROSITE" id="PS50878">
    <property type="entry name" value="RT_POL"/>
    <property type="match status" value="1"/>
</dbReference>
<dbReference type="Pfam" id="PF00078">
    <property type="entry name" value="RVT_1"/>
    <property type="match status" value="1"/>
</dbReference>
<dbReference type="Pfam" id="PF00077">
    <property type="entry name" value="RVP"/>
    <property type="match status" value="1"/>
</dbReference>
<dbReference type="PROSITE" id="PS00141">
    <property type="entry name" value="ASP_PROTEASE"/>
    <property type="match status" value="1"/>
</dbReference>
<evidence type="ECO:0000256" key="3">
    <source>
        <dbReference type="ARBA" id="ARBA00022801"/>
    </source>
</evidence>
<dbReference type="PROSITE" id="PS50175">
    <property type="entry name" value="ASP_PROT_RETROV"/>
    <property type="match status" value="1"/>
</dbReference>
<dbReference type="Gene3D" id="2.40.70.10">
    <property type="entry name" value="Acid Proteases"/>
    <property type="match status" value="1"/>
</dbReference>
<reference evidence="6" key="1">
    <citation type="submission" date="2025-08" db="UniProtKB">
        <authorList>
            <consortium name="Ensembl"/>
        </authorList>
    </citation>
    <scope>IDENTIFICATION</scope>
</reference>
<dbReference type="Gene3D" id="3.30.70.270">
    <property type="match status" value="1"/>
</dbReference>
<proteinExistence type="inferred from homology"/>
<sequence>MYQSDVYKKLPTTVLKVQGRDIEFLVDSGATNSVLKKSLFPNQKLSGRLVLSRSASGMVLPERFTVPMTCVHTDPEDSEPERRVKCAFLLSPVCPVNLMGRDLIKLLSRRVSCIRSVLILNEPVSTTDTFLHGKHDGLPTDVSPLLAEVPRHLWATHKYDIGLIKNCQPVVIMPRSDFRPQKHQYPLKQEAIAGIRPVFNSLLTAGVIIPCPDSPVRTPIFPVKKIRAKDLPTEWRFVQDLKAVNAAVHARAPNVPNPYMISQGIRGDAAWFSVVDLSNAFFSVPVDKESQYWFAFLFDGKPYTFTRLCQGYTESPTIYNDALRDSLESLTLSPGSSLLQYVDDILIASSTKDMCERDTIALLCHLATEGHKASLTKLDIVGYAPLTLLVPHAVSLILIEQKASHL</sequence>
<dbReference type="EC" id="3.1.26.4" evidence="2"/>
<dbReference type="SUPFAM" id="SSF56672">
    <property type="entry name" value="DNA/RNA polymerases"/>
    <property type="match status" value="1"/>
</dbReference>
<dbReference type="SUPFAM" id="SSF50630">
    <property type="entry name" value="Acid proteases"/>
    <property type="match status" value="1"/>
</dbReference>
<dbReference type="InterPro" id="IPR051320">
    <property type="entry name" value="Viral_Replic_Matur_Polypro"/>
</dbReference>
<dbReference type="InterPro" id="IPR021109">
    <property type="entry name" value="Peptidase_aspartic_dom_sf"/>
</dbReference>
<dbReference type="InterPro" id="IPR043502">
    <property type="entry name" value="DNA/RNA_pol_sf"/>
</dbReference>
<dbReference type="InterPro" id="IPR018061">
    <property type="entry name" value="Retropepsins"/>
</dbReference>
<organism evidence="6 7">
    <name type="scientific">Sander lucioperca</name>
    <name type="common">Pike-perch</name>
    <name type="synonym">Perca lucioperca</name>
    <dbReference type="NCBI Taxonomy" id="283035"/>
    <lineage>
        <taxon>Eukaryota</taxon>
        <taxon>Metazoa</taxon>
        <taxon>Chordata</taxon>
        <taxon>Craniata</taxon>
        <taxon>Vertebrata</taxon>
        <taxon>Euteleostomi</taxon>
        <taxon>Actinopterygii</taxon>
        <taxon>Neopterygii</taxon>
        <taxon>Teleostei</taxon>
        <taxon>Neoteleostei</taxon>
        <taxon>Acanthomorphata</taxon>
        <taxon>Eupercaria</taxon>
        <taxon>Perciformes</taxon>
        <taxon>Percoidei</taxon>
        <taxon>Percidae</taxon>
        <taxon>Luciopercinae</taxon>
        <taxon>Sander</taxon>
    </lineage>
</organism>
<dbReference type="Proteomes" id="UP000694568">
    <property type="component" value="Unplaced"/>
</dbReference>
<dbReference type="AlphaFoldDB" id="A0A8C9YCJ3"/>
<evidence type="ECO:0000256" key="2">
    <source>
        <dbReference type="ARBA" id="ARBA00012180"/>
    </source>
</evidence>
<dbReference type="GO" id="GO:0006508">
    <property type="term" value="P:proteolysis"/>
    <property type="evidence" value="ECO:0007669"/>
    <property type="project" value="InterPro"/>
</dbReference>
<protein>
    <recommendedName>
        <fullName evidence="2">ribonuclease H</fullName>
        <ecNumber evidence="2">3.1.26.4</ecNumber>
    </recommendedName>
</protein>
<evidence type="ECO:0000256" key="1">
    <source>
        <dbReference type="ARBA" id="ARBA00010879"/>
    </source>
</evidence>
<dbReference type="InterPro" id="IPR001995">
    <property type="entry name" value="Peptidase_A2_cat"/>
</dbReference>
<feature type="domain" description="Peptidase A2" evidence="4">
    <location>
        <begin position="22"/>
        <end position="103"/>
    </location>
</feature>